<organism evidence="5 6">
    <name type="scientific">Methanoculleus chikugoensis</name>
    <dbReference type="NCBI Taxonomy" id="118126"/>
    <lineage>
        <taxon>Archaea</taxon>
        <taxon>Methanobacteriati</taxon>
        <taxon>Methanobacteriota</taxon>
        <taxon>Stenosarchaea group</taxon>
        <taxon>Methanomicrobia</taxon>
        <taxon>Methanomicrobiales</taxon>
        <taxon>Methanomicrobiaceae</taxon>
        <taxon>Methanoculleus</taxon>
    </lineage>
</organism>
<evidence type="ECO:0000256" key="3">
    <source>
        <dbReference type="ARBA" id="ARBA00023180"/>
    </source>
</evidence>
<keyword evidence="3" id="KW-0325">Glycoprotein</keyword>
<keyword evidence="1" id="KW-0328">Glycosyltransferase</keyword>
<evidence type="ECO:0000256" key="2">
    <source>
        <dbReference type="ARBA" id="ARBA00022679"/>
    </source>
</evidence>
<evidence type="ECO:0000313" key="6">
    <source>
        <dbReference type="Proteomes" id="UP000184671"/>
    </source>
</evidence>
<protein>
    <submittedName>
        <fullName evidence="5">Capsular polysaccharide biosynthesis protein</fullName>
    </submittedName>
</protein>
<accession>A0A1M4MN58</accession>
<dbReference type="Proteomes" id="UP000184671">
    <property type="component" value="Unassembled WGS sequence"/>
</dbReference>
<dbReference type="AlphaFoldDB" id="A0A1M4MN58"/>
<dbReference type="PANTHER" id="PTHR20961">
    <property type="entry name" value="GLYCOSYLTRANSFERASE"/>
    <property type="match status" value="1"/>
</dbReference>
<evidence type="ECO:0000313" key="5">
    <source>
        <dbReference type="EMBL" id="SCL76313.1"/>
    </source>
</evidence>
<dbReference type="InterPro" id="IPR049625">
    <property type="entry name" value="Glyco_transf_61_cat"/>
</dbReference>
<name>A0A1M4MN58_9EURY</name>
<proteinExistence type="predicted"/>
<evidence type="ECO:0000256" key="1">
    <source>
        <dbReference type="ARBA" id="ARBA00022676"/>
    </source>
</evidence>
<sequence length="418" mass="47389">MIKTIKIYVKGNATLLPLANKIIEISGFIRTILAQKIKGIINIFTLSKRIAPLDHCEVRKYIFDRKLFEDFVEIYSPHEIYRGKPQCIDDKIHWRVELEYHKTSPAVFVVKLHNGRLFGNSGTVITEDNVVLEDISRRLSGRTEDIDVFKKILLPQPKILTETVGVISTSDGGGFFHWMFDVLPRIAIINQSPWHVDKIVVNNINSKFQEETLRILGILDKIIIPSKNEHLQASELVVPSLPGNSGNMPQWVCDFLRRSFLPGSSGIVDGKKKRLYISRAKASNGRKVLNESEVMDLLAPLGFEMISPEDLSFQEQVCYFSQAEVVIAPHGAGLSNLVFCDEKTKVLEFFSPDYVNACYYALSNMVGLEYYYLIGEGIRPPEHCDLEIVGKNITVNIVSLQKLLCMMRLLPANWCMVN</sequence>
<dbReference type="EMBL" id="FMID01000053">
    <property type="protein sequence ID" value="SCL76313.1"/>
    <property type="molecule type" value="Genomic_DNA"/>
</dbReference>
<evidence type="ECO:0000259" key="4">
    <source>
        <dbReference type="Pfam" id="PF04577"/>
    </source>
</evidence>
<dbReference type="Pfam" id="PF04577">
    <property type="entry name" value="Glyco_transf_61"/>
    <property type="match status" value="1"/>
</dbReference>
<keyword evidence="2" id="KW-0808">Transferase</keyword>
<dbReference type="GO" id="GO:0016757">
    <property type="term" value="F:glycosyltransferase activity"/>
    <property type="evidence" value="ECO:0007669"/>
    <property type="project" value="UniProtKB-KW"/>
</dbReference>
<dbReference type="InterPro" id="IPR007657">
    <property type="entry name" value="Glycosyltransferase_61"/>
</dbReference>
<dbReference type="STRING" id="118126.L21_2238"/>
<feature type="domain" description="Glycosyltransferase 61 catalytic" evidence="4">
    <location>
        <begin position="175"/>
        <end position="347"/>
    </location>
</feature>
<gene>
    <name evidence="5" type="ORF">L21_2238</name>
</gene>
<reference evidence="5 6" key="1">
    <citation type="submission" date="2016-08" db="EMBL/GenBank/DDBJ databases">
        <authorList>
            <person name="Seilhamer J.J."/>
        </authorList>
    </citation>
    <scope>NUCLEOTIDE SEQUENCE [LARGE SCALE GENOMIC DNA]</scope>
    <source>
        <strain evidence="5">L21-II-0</strain>
    </source>
</reference>